<keyword evidence="4" id="KW-0862">Zinc</keyword>
<dbReference type="AlphaFoldDB" id="E8R9P6"/>
<feature type="binding site" evidence="4">
    <location>
        <position position="146"/>
    </location>
    <ligand>
        <name>Zn(2+)</name>
        <dbReference type="ChEBI" id="CHEBI:29105"/>
        <note>structural</note>
    </ligand>
</feature>
<dbReference type="InterPro" id="IPR033690">
    <property type="entry name" value="Adenylat_kinase_CS"/>
</dbReference>
<evidence type="ECO:0000256" key="4">
    <source>
        <dbReference type="HAMAP-Rule" id="MF_00235"/>
    </source>
</evidence>
<comment type="domain">
    <text evidence="4">Consists of three domains, a large central CORE domain and two small peripheral domains, NMPbind and LID, which undergo movements during catalysis. The LID domain closes over the site of phosphoryl transfer upon ATP binding. Assembling and dissambling the active center during each catalytic cycle provides an effective means to prevent ATP hydrolysis. Some bacteria have evolved a zinc-coordinating structure that stabilizes the LID domain.</text>
</comment>
<dbReference type="InterPro" id="IPR007862">
    <property type="entry name" value="Adenylate_kinase_lid-dom"/>
</dbReference>
<dbReference type="OrthoDB" id="31230at2157"/>
<dbReference type="HOGENOM" id="CLU_032354_1_2_2"/>
<sequence length="226" mass="25883">MRIVLIGAPGAGKGTYAQIIRDKYCIPHISTGDILREEIAKGSELGLKVKSYVERGLLVPDEIVIEVVKRRLEQPDAANGFVLDGFPRTLEQAKALDRMTRVDAVIHLVISEEVAVKRLSGRRICPVCNRVYNIYYEPKPREDEKCDYDGAQLVRRPDDEPDVVRNRYKVFYETFAPIIDYYKKTGRLIEVDSNRSVREVYPALEETLRRDGILKLKPCREESRTG</sequence>
<dbReference type="NCBIfam" id="TIGR01351">
    <property type="entry name" value="adk"/>
    <property type="match status" value="1"/>
</dbReference>
<dbReference type="SUPFAM" id="SSF52540">
    <property type="entry name" value="P-loop containing nucleoside triphosphate hydrolases"/>
    <property type="match status" value="1"/>
</dbReference>
<dbReference type="KEGG" id="dmu:Desmu_0919"/>
<reference evidence="8 9" key="2">
    <citation type="journal article" date="2011" name="Stand. Genomic Sci.">
        <title>Complete genome sequence of Desulfurococcus mucosus type strain (O7/1).</title>
        <authorList>
            <person name="Wirth R."/>
            <person name="Chertkov O."/>
            <person name="Held B."/>
            <person name="Lapidus A."/>
            <person name="Nolan M."/>
            <person name="Lucas S."/>
            <person name="Hammon N."/>
            <person name="Deshpande S."/>
            <person name="Cheng J.F."/>
            <person name="Tapia R."/>
            <person name="Han C."/>
            <person name="Goodwin L."/>
            <person name="Pitluck S."/>
            <person name="Liolios K."/>
            <person name="Ioanna P."/>
            <person name="Ivanova N."/>
            <person name="Mavromatis K."/>
            <person name="Mikhailova N."/>
            <person name="Pati A."/>
            <person name="Chen A."/>
            <person name="Palaniappan K."/>
            <person name="Land M."/>
            <person name="Hauser L."/>
            <person name="Chang Y.J."/>
            <person name="Jeffries C.D."/>
            <person name="Bilek Y."/>
            <person name="Hader T."/>
            <person name="Rohde M."/>
            <person name="Spring S."/>
            <person name="Sikorski J."/>
            <person name="Goker M."/>
            <person name="Woyke T."/>
            <person name="Bristow J."/>
            <person name="Eisen J.A."/>
            <person name="Markowitz V."/>
            <person name="Hugenholtz P."/>
            <person name="Kyrpides N.C."/>
            <person name="Klenk H.P."/>
        </authorList>
    </citation>
    <scope>NUCLEOTIDE SEQUENCE [LARGE SCALE GENOMIC DNA]</scope>
    <source>
        <strain evidence="9">ATCC 35584 / DSM 2162 / JCM 9187 / O7/1</strain>
    </source>
</reference>
<comment type="function">
    <text evidence="4">Catalyzes the reversible transfer of the terminal phosphate group between ATP and AMP. Plays an important role in cellular energy homeostasis and in adenine nucleotide metabolism.</text>
</comment>
<dbReference type="RefSeq" id="WP_013562444.1">
    <property type="nucleotide sequence ID" value="NC_014961.1"/>
</dbReference>
<dbReference type="Proteomes" id="UP000001068">
    <property type="component" value="Chromosome"/>
</dbReference>
<dbReference type="Gene3D" id="3.40.50.300">
    <property type="entry name" value="P-loop containing nucleotide triphosphate hydrolases"/>
    <property type="match status" value="1"/>
</dbReference>
<feature type="binding site" evidence="4">
    <location>
        <position position="149"/>
    </location>
    <ligand>
        <name>Zn(2+)</name>
        <dbReference type="ChEBI" id="CHEBI:29105"/>
        <note>structural</note>
    </ligand>
</feature>
<evidence type="ECO:0000256" key="2">
    <source>
        <dbReference type="ARBA" id="ARBA00022741"/>
    </source>
</evidence>
<feature type="binding site" evidence="4">
    <location>
        <position position="92"/>
    </location>
    <ligand>
        <name>AMP</name>
        <dbReference type="ChEBI" id="CHEBI:456215"/>
    </ligand>
</feature>
<feature type="binding site" evidence="4">
    <location>
        <position position="156"/>
    </location>
    <ligand>
        <name>AMP</name>
        <dbReference type="ChEBI" id="CHEBI:456215"/>
    </ligand>
</feature>
<dbReference type="InterPro" id="IPR000850">
    <property type="entry name" value="Adenylat/UMP-CMP_kin"/>
</dbReference>
<comment type="subunit">
    <text evidence="4 6">Monomer.</text>
</comment>
<feature type="binding site" evidence="4">
    <location>
        <position position="128"/>
    </location>
    <ligand>
        <name>Zn(2+)</name>
        <dbReference type="ChEBI" id="CHEBI:29105"/>
        <note>structural</note>
    </ligand>
</feature>
<dbReference type="HAMAP" id="MF_00235">
    <property type="entry name" value="Adenylate_kinase_Adk"/>
    <property type="match status" value="1"/>
</dbReference>
<dbReference type="CDD" id="cd01428">
    <property type="entry name" value="ADK"/>
    <property type="match status" value="1"/>
</dbReference>
<feature type="binding site" evidence="4">
    <location>
        <begin position="57"/>
        <end position="59"/>
    </location>
    <ligand>
        <name>AMP</name>
        <dbReference type="ChEBI" id="CHEBI:456215"/>
    </ligand>
</feature>
<keyword evidence="1 4" id="KW-0808">Transferase</keyword>
<keyword evidence="4 6" id="KW-0067">ATP-binding</keyword>
<comment type="caution">
    <text evidence="4">Lacks conserved residue(s) required for the propagation of feature annotation.</text>
</comment>
<comment type="pathway">
    <text evidence="4">Purine metabolism; AMP biosynthesis via salvage pathway; AMP from ADP: step 1/1.</text>
</comment>
<dbReference type="PRINTS" id="PR00094">
    <property type="entry name" value="ADENYLTKNASE"/>
</dbReference>
<evidence type="ECO:0000256" key="3">
    <source>
        <dbReference type="ARBA" id="ARBA00022777"/>
    </source>
</evidence>
<evidence type="ECO:0000313" key="8">
    <source>
        <dbReference type="EMBL" id="ADV65222.1"/>
    </source>
</evidence>
<reference evidence="9" key="1">
    <citation type="submission" date="2010-11" db="EMBL/GenBank/DDBJ databases">
        <title>The complete genome of Desulfurococcus mucosus DSM 2162.</title>
        <authorList>
            <consortium name="US DOE Joint Genome Institute (JGI-PGF)"/>
            <person name="Lucas S."/>
            <person name="Copeland A."/>
            <person name="Lapidus A."/>
            <person name="Bruce D."/>
            <person name="Goodwin L."/>
            <person name="Pitluck S."/>
            <person name="Kyrpides N."/>
            <person name="Mavromatis K."/>
            <person name="Pagani I."/>
            <person name="Ivanova N."/>
            <person name="Ovchinnikova G."/>
            <person name="Chertkov O."/>
            <person name="Held B."/>
            <person name="Brettin T."/>
            <person name="Detter J.C."/>
            <person name="Tapia R."/>
            <person name="Han C."/>
            <person name="Land M."/>
            <person name="Hauser L."/>
            <person name="Markowitz V."/>
            <person name="Cheng J.-F."/>
            <person name="Hugenholtz P."/>
            <person name="Woyke T."/>
            <person name="Wu D."/>
            <person name="Wirth R."/>
            <person name="Bilek Y."/>
            <person name="Hader T."/>
            <person name="Klenk H.-P."/>
            <person name="Eisen J.A."/>
        </authorList>
    </citation>
    <scope>NUCLEOTIDE SEQUENCE [LARGE SCALE GENOMIC DNA]</scope>
    <source>
        <strain evidence="9">ATCC 35584 / DSM 2162 / JCM 9187 / O7/1</strain>
    </source>
</reference>
<keyword evidence="4" id="KW-0545">Nucleotide biosynthesis</keyword>
<evidence type="ECO:0000259" key="7">
    <source>
        <dbReference type="Pfam" id="PF05191"/>
    </source>
</evidence>
<proteinExistence type="inferred from homology"/>
<feature type="binding site" evidence="4">
    <location>
        <position position="125"/>
    </location>
    <ligand>
        <name>Zn(2+)</name>
        <dbReference type="ChEBI" id="CHEBI:29105"/>
        <note>structural</note>
    </ligand>
</feature>
<dbReference type="EMBL" id="CP002363">
    <property type="protein sequence ID" value="ADV65222.1"/>
    <property type="molecule type" value="Genomic_DNA"/>
</dbReference>
<keyword evidence="4" id="KW-0963">Cytoplasm</keyword>
<dbReference type="PANTHER" id="PTHR23359">
    <property type="entry name" value="NUCLEOTIDE KINASE"/>
    <property type="match status" value="1"/>
</dbReference>
<organism evidence="8 9">
    <name type="scientific">Desulfurococcus mucosus (strain ATCC 35584 / DSM 2162 / JCM 9187 / O7/1)</name>
    <dbReference type="NCBI Taxonomy" id="765177"/>
    <lineage>
        <taxon>Archaea</taxon>
        <taxon>Thermoproteota</taxon>
        <taxon>Thermoprotei</taxon>
        <taxon>Desulfurococcales</taxon>
        <taxon>Desulfurococcaceae</taxon>
        <taxon>Desulfurococcus</taxon>
    </lineage>
</organism>
<feature type="binding site" evidence="4">
    <location>
        <position position="167"/>
    </location>
    <ligand>
        <name>AMP</name>
        <dbReference type="ChEBI" id="CHEBI:456215"/>
    </ligand>
</feature>
<keyword evidence="4" id="KW-0479">Metal-binding</keyword>
<evidence type="ECO:0000256" key="5">
    <source>
        <dbReference type="RuleBase" id="RU003330"/>
    </source>
</evidence>
<name>E8R9P6_DESM0</name>
<dbReference type="EC" id="2.7.4.3" evidence="4 6"/>
<dbReference type="GO" id="GO:0004017">
    <property type="term" value="F:AMP kinase activity"/>
    <property type="evidence" value="ECO:0007669"/>
    <property type="project" value="UniProtKB-UniRule"/>
</dbReference>
<protein>
    <recommendedName>
        <fullName evidence="4 6">Adenylate kinase</fullName>
        <shortName evidence="4">AK</shortName>
        <ecNumber evidence="4 6">2.7.4.3</ecNumber>
    </recommendedName>
    <alternativeName>
        <fullName evidence="4">ATP-AMP transphosphorylase</fullName>
    </alternativeName>
    <alternativeName>
        <fullName evidence="4">ATP:AMP phosphotransferase</fullName>
    </alternativeName>
    <alternativeName>
        <fullName evidence="4">Adenylate monophosphate kinase</fullName>
    </alternativeName>
</protein>
<dbReference type="NCBIfam" id="NF001380">
    <property type="entry name" value="PRK00279.1-2"/>
    <property type="match status" value="1"/>
</dbReference>
<evidence type="ECO:0000313" key="9">
    <source>
        <dbReference type="Proteomes" id="UP000001068"/>
    </source>
</evidence>
<feature type="binding site" evidence="4">
    <location>
        <position position="195"/>
    </location>
    <ligand>
        <name>ATP</name>
        <dbReference type="ChEBI" id="CHEBI:30616"/>
    </ligand>
</feature>
<dbReference type="Pfam" id="PF05191">
    <property type="entry name" value="ADK_lid"/>
    <property type="match status" value="1"/>
</dbReference>
<feature type="binding site" evidence="4">
    <location>
        <position position="122"/>
    </location>
    <ligand>
        <name>ATP</name>
        <dbReference type="ChEBI" id="CHEBI:30616"/>
    </ligand>
</feature>
<comment type="subcellular location">
    <subcellularLocation>
        <location evidence="4 6">Cytoplasm</location>
    </subcellularLocation>
</comment>
<keyword evidence="9" id="KW-1185">Reference proteome</keyword>
<accession>E8R9P6</accession>
<dbReference type="UniPathway" id="UPA00588">
    <property type="reaction ID" value="UER00649"/>
</dbReference>
<dbReference type="PROSITE" id="PS00113">
    <property type="entry name" value="ADENYLATE_KINASE"/>
    <property type="match status" value="1"/>
</dbReference>
<evidence type="ECO:0000256" key="1">
    <source>
        <dbReference type="ARBA" id="ARBA00022679"/>
    </source>
</evidence>
<dbReference type="GO" id="GO:0005524">
    <property type="term" value="F:ATP binding"/>
    <property type="evidence" value="ECO:0007669"/>
    <property type="project" value="UniProtKB-UniRule"/>
</dbReference>
<dbReference type="eggNOG" id="arCOG01046">
    <property type="taxonomic scope" value="Archaea"/>
</dbReference>
<feature type="region of interest" description="NMP" evidence="4">
    <location>
        <begin position="30"/>
        <end position="59"/>
    </location>
</feature>
<dbReference type="GO" id="GO:0005737">
    <property type="term" value="C:cytoplasm"/>
    <property type="evidence" value="ECO:0007669"/>
    <property type="project" value="UniProtKB-SubCell"/>
</dbReference>
<feature type="domain" description="Adenylate kinase active site lid" evidence="7">
    <location>
        <begin position="122"/>
        <end position="158"/>
    </location>
</feature>
<feature type="binding site" evidence="4">
    <location>
        <begin position="85"/>
        <end position="88"/>
    </location>
    <ligand>
        <name>AMP</name>
        <dbReference type="ChEBI" id="CHEBI:456215"/>
    </ligand>
</feature>
<feature type="binding site" evidence="4">
    <location>
        <position position="31"/>
    </location>
    <ligand>
        <name>AMP</name>
        <dbReference type="ChEBI" id="CHEBI:456215"/>
    </ligand>
</feature>
<dbReference type="InterPro" id="IPR006259">
    <property type="entry name" value="Adenyl_kin_sub"/>
</dbReference>
<gene>
    <name evidence="4" type="primary">adk</name>
    <name evidence="8" type="ordered locus">Desmu_0919</name>
</gene>
<comment type="catalytic activity">
    <reaction evidence="4 6">
        <text>AMP + ATP = 2 ADP</text>
        <dbReference type="Rhea" id="RHEA:12973"/>
        <dbReference type="ChEBI" id="CHEBI:30616"/>
        <dbReference type="ChEBI" id="CHEBI:456215"/>
        <dbReference type="ChEBI" id="CHEBI:456216"/>
        <dbReference type="EC" id="2.7.4.3"/>
    </reaction>
</comment>
<dbReference type="GO" id="GO:0044209">
    <property type="term" value="P:AMP salvage"/>
    <property type="evidence" value="ECO:0007669"/>
    <property type="project" value="UniProtKB-UniRule"/>
</dbReference>
<keyword evidence="2 4" id="KW-0547">Nucleotide-binding</keyword>
<keyword evidence="3 4" id="KW-0418">Kinase</keyword>
<feature type="binding site" evidence="4">
    <location>
        <begin position="131"/>
        <end position="132"/>
    </location>
    <ligand>
        <name>ATP</name>
        <dbReference type="ChEBI" id="CHEBI:30616"/>
    </ligand>
</feature>
<feature type="binding site" evidence="4">
    <location>
        <begin position="10"/>
        <end position="15"/>
    </location>
    <ligand>
        <name>ATP</name>
        <dbReference type="ChEBI" id="CHEBI:30616"/>
    </ligand>
</feature>
<dbReference type="NCBIfam" id="NF001381">
    <property type="entry name" value="PRK00279.1-3"/>
    <property type="match status" value="1"/>
</dbReference>
<dbReference type="GeneID" id="10153619"/>
<feature type="binding site" evidence="4">
    <location>
        <position position="36"/>
    </location>
    <ligand>
        <name>AMP</name>
        <dbReference type="ChEBI" id="CHEBI:456215"/>
    </ligand>
</feature>
<dbReference type="FunFam" id="3.40.50.300:FF:000106">
    <property type="entry name" value="Adenylate kinase mitochondrial"/>
    <property type="match status" value="1"/>
</dbReference>
<dbReference type="GO" id="GO:0008270">
    <property type="term" value="F:zinc ion binding"/>
    <property type="evidence" value="ECO:0007669"/>
    <property type="project" value="UniProtKB-UniRule"/>
</dbReference>
<comment type="similarity">
    <text evidence="4 5">Belongs to the adenylate kinase family.</text>
</comment>
<dbReference type="InterPro" id="IPR027417">
    <property type="entry name" value="P-loop_NTPase"/>
</dbReference>
<dbReference type="Pfam" id="PF00406">
    <property type="entry name" value="ADK"/>
    <property type="match status" value="1"/>
</dbReference>
<dbReference type="STRING" id="765177.Desmu_0919"/>
<evidence type="ECO:0000256" key="6">
    <source>
        <dbReference type="RuleBase" id="RU003331"/>
    </source>
</evidence>